<evidence type="ECO:0000259" key="3">
    <source>
        <dbReference type="Pfam" id="PF07687"/>
    </source>
</evidence>
<reference evidence="4 5" key="1">
    <citation type="submission" date="2018-06" db="EMBL/GenBank/DDBJ databases">
        <title>Genomic Encyclopedia of Archaeal and Bacterial Type Strains, Phase II (KMG-II): from individual species to whole genera.</title>
        <authorList>
            <person name="Goeker M."/>
        </authorList>
    </citation>
    <scope>NUCLEOTIDE SEQUENCE [LARGE SCALE GENOMIC DNA]</scope>
    <source>
        <strain evidence="4 5">DSM 29821</strain>
    </source>
</reference>
<comment type="cofactor">
    <cofactor evidence="2">
        <name>Mn(2+)</name>
        <dbReference type="ChEBI" id="CHEBI:29035"/>
    </cofactor>
    <text evidence="2">The Mn(2+) ion enhances activity.</text>
</comment>
<evidence type="ECO:0000313" key="5">
    <source>
        <dbReference type="Proteomes" id="UP000249819"/>
    </source>
</evidence>
<accession>A0A327VK96</accession>
<dbReference type="AlphaFoldDB" id="A0A327VK96"/>
<dbReference type="Proteomes" id="UP000249819">
    <property type="component" value="Unassembled WGS sequence"/>
</dbReference>
<dbReference type="PIRSF" id="PIRSF005962">
    <property type="entry name" value="Pept_M20D_amidohydro"/>
    <property type="match status" value="1"/>
</dbReference>
<comment type="caution">
    <text evidence="4">The sequence shown here is derived from an EMBL/GenBank/DDBJ whole genome shotgun (WGS) entry which is preliminary data.</text>
</comment>
<dbReference type="NCBIfam" id="TIGR01891">
    <property type="entry name" value="amidohydrolases"/>
    <property type="match status" value="1"/>
</dbReference>
<keyword evidence="2" id="KW-0464">Manganese</keyword>
<organism evidence="4 5">
    <name type="scientific">Chitinophaga dinghuensis</name>
    <dbReference type="NCBI Taxonomy" id="1539050"/>
    <lineage>
        <taxon>Bacteria</taxon>
        <taxon>Pseudomonadati</taxon>
        <taxon>Bacteroidota</taxon>
        <taxon>Chitinophagia</taxon>
        <taxon>Chitinophagales</taxon>
        <taxon>Chitinophagaceae</taxon>
        <taxon>Chitinophaga</taxon>
    </lineage>
</organism>
<dbReference type="SUPFAM" id="SSF55031">
    <property type="entry name" value="Bacterial exopeptidase dimerisation domain"/>
    <property type="match status" value="1"/>
</dbReference>
<dbReference type="RefSeq" id="WP_111595031.1">
    <property type="nucleotide sequence ID" value="NZ_QLMA01000010.1"/>
</dbReference>
<dbReference type="Gene3D" id="3.30.70.360">
    <property type="match status" value="1"/>
</dbReference>
<feature type="binding site" evidence="2">
    <location>
        <position position="104"/>
    </location>
    <ligand>
        <name>Mn(2+)</name>
        <dbReference type="ChEBI" id="CHEBI:29035"/>
        <label>2</label>
    </ligand>
</feature>
<dbReference type="GO" id="GO:0019877">
    <property type="term" value="P:diaminopimelate biosynthetic process"/>
    <property type="evidence" value="ECO:0007669"/>
    <property type="project" value="UniProtKB-ARBA"/>
</dbReference>
<name>A0A327VK96_9BACT</name>
<dbReference type="InterPro" id="IPR017439">
    <property type="entry name" value="Amidohydrolase"/>
</dbReference>
<keyword evidence="5" id="KW-1185">Reference proteome</keyword>
<dbReference type="Pfam" id="PF01546">
    <property type="entry name" value="Peptidase_M20"/>
    <property type="match status" value="1"/>
</dbReference>
<feature type="domain" description="Peptidase M20 dimerisation" evidence="3">
    <location>
        <begin position="192"/>
        <end position="268"/>
    </location>
</feature>
<evidence type="ECO:0000256" key="2">
    <source>
        <dbReference type="PIRSR" id="PIRSR005962-1"/>
    </source>
</evidence>
<dbReference type="PANTHER" id="PTHR11014:SF63">
    <property type="entry name" value="METALLOPEPTIDASE, PUTATIVE (AFU_ORTHOLOGUE AFUA_6G09600)-RELATED"/>
    <property type="match status" value="1"/>
</dbReference>
<proteinExistence type="predicted"/>
<dbReference type="InterPro" id="IPR036264">
    <property type="entry name" value="Bact_exopeptidase_dim_dom"/>
</dbReference>
<dbReference type="GO" id="GO:0046872">
    <property type="term" value="F:metal ion binding"/>
    <property type="evidence" value="ECO:0007669"/>
    <property type="project" value="UniProtKB-KW"/>
</dbReference>
<dbReference type="OrthoDB" id="9776731at2"/>
<dbReference type="InterPro" id="IPR002933">
    <property type="entry name" value="Peptidase_M20"/>
</dbReference>
<dbReference type="InterPro" id="IPR011650">
    <property type="entry name" value="Peptidase_M20_dimer"/>
</dbReference>
<dbReference type="SUPFAM" id="SSF53187">
    <property type="entry name" value="Zn-dependent exopeptidases"/>
    <property type="match status" value="1"/>
</dbReference>
<feature type="binding site" evidence="2">
    <location>
        <position position="366"/>
    </location>
    <ligand>
        <name>Mn(2+)</name>
        <dbReference type="ChEBI" id="CHEBI:29035"/>
        <label>2</label>
    </ligand>
</feature>
<dbReference type="CDD" id="cd03886">
    <property type="entry name" value="M20_Acy1"/>
    <property type="match status" value="1"/>
</dbReference>
<dbReference type="PANTHER" id="PTHR11014">
    <property type="entry name" value="PEPTIDASE M20 FAMILY MEMBER"/>
    <property type="match status" value="1"/>
</dbReference>
<keyword evidence="2" id="KW-0479">Metal-binding</keyword>
<feature type="binding site" evidence="2">
    <location>
        <position position="106"/>
    </location>
    <ligand>
        <name>Mn(2+)</name>
        <dbReference type="ChEBI" id="CHEBI:29035"/>
        <label>2</label>
    </ligand>
</feature>
<sequence>MKNLIKELAKAYAPEFISIREHLHAHPELSFQEYETSKFIQQKLTEFGVPFTAGIAGTGIVALIKGKHPESRVIALRADIDALPITEANQVPYKSQHDGVMHACGHDVHTTCVLGATKILNELKDQFEGTIKILFQPGEEKHPGGASIMIEEGALENPKPDAILGMHVQPTMEAGTLGFRAGQYMASADEIYITVKGKGGHAALPQSTADTILIASHIVVGLQQIISRNNNPFSPSVLSICAFNGGFTTNVIPSEVKLMGTFRAMDETWRFKAHELIRKQATGIALAMGAEIDIDILVGYPTLYNNEAVTAQARGLAEDYMGLDAVMDTEIRMGAEDFAFYSQIIPACFFRLGTGNAAKGINSGVHTPTFDIDARAIEVGMGAMAYLATQFKK</sequence>
<feature type="binding site" evidence="2">
    <location>
        <position position="140"/>
    </location>
    <ligand>
        <name>Mn(2+)</name>
        <dbReference type="ChEBI" id="CHEBI:29035"/>
        <label>2</label>
    </ligand>
</feature>
<evidence type="ECO:0000313" key="4">
    <source>
        <dbReference type="EMBL" id="RAJ75130.1"/>
    </source>
</evidence>
<gene>
    <name evidence="4" type="ORF">CLV59_110179</name>
</gene>
<dbReference type="GO" id="GO:0050118">
    <property type="term" value="F:N-acetyldiaminopimelate deacetylase activity"/>
    <property type="evidence" value="ECO:0007669"/>
    <property type="project" value="UniProtKB-ARBA"/>
</dbReference>
<keyword evidence="1 4" id="KW-0378">Hydrolase</keyword>
<dbReference type="Pfam" id="PF07687">
    <property type="entry name" value="M20_dimer"/>
    <property type="match status" value="1"/>
</dbReference>
<dbReference type="FunFam" id="3.30.70.360:FF:000001">
    <property type="entry name" value="N-acetyldiaminopimelate deacetylase"/>
    <property type="match status" value="1"/>
</dbReference>
<dbReference type="Gene3D" id="3.40.630.10">
    <property type="entry name" value="Zn peptidases"/>
    <property type="match status" value="1"/>
</dbReference>
<dbReference type="EMBL" id="QLMA01000010">
    <property type="protein sequence ID" value="RAJ75130.1"/>
    <property type="molecule type" value="Genomic_DNA"/>
</dbReference>
<feature type="binding site" evidence="2">
    <location>
        <position position="167"/>
    </location>
    <ligand>
        <name>Mn(2+)</name>
        <dbReference type="ChEBI" id="CHEBI:29035"/>
        <label>2</label>
    </ligand>
</feature>
<evidence type="ECO:0000256" key="1">
    <source>
        <dbReference type="ARBA" id="ARBA00022801"/>
    </source>
</evidence>
<protein>
    <submittedName>
        <fullName evidence="4">Hippurate hydrolase</fullName>
    </submittedName>
</protein>